<organism evidence="1 2">
    <name type="scientific">Rhizophagus irregularis (strain DAOM 181602 / DAOM 197198 / MUCL 43194)</name>
    <name type="common">Arbuscular mycorrhizal fungus</name>
    <name type="synonym">Glomus intraradices</name>
    <dbReference type="NCBI Taxonomy" id="747089"/>
    <lineage>
        <taxon>Eukaryota</taxon>
        <taxon>Fungi</taxon>
        <taxon>Fungi incertae sedis</taxon>
        <taxon>Mucoromycota</taxon>
        <taxon>Glomeromycotina</taxon>
        <taxon>Glomeromycetes</taxon>
        <taxon>Glomerales</taxon>
        <taxon>Glomeraceae</taxon>
        <taxon>Rhizophagus</taxon>
    </lineage>
</organism>
<evidence type="ECO:0000313" key="2">
    <source>
        <dbReference type="Proteomes" id="UP000018888"/>
    </source>
</evidence>
<feature type="non-terminal residue" evidence="1">
    <location>
        <position position="61"/>
    </location>
</feature>
<reference evidence="1 2" key="2">
    <citation type="journal article" date="2018" name="New Phytol.">
        <title>High intraspecific genome diversity in the model arbuscular mycorrhizal symbiont Rhizophagus irregularis.</title>
        <authorList>
            <person name="Chen E.C.H."/>
            <person name="Morin E."/>
            <person name="Beaudet D."/>
            <person name="Noel J."/>
            <person name="Yildirir G."/>
            <person name="Ndikumana S."/>
            <person name="Charron P."/>
            <person name="St-Onge C."/>
            <person name="Giorgi J."/>
            <person name="Kruger M."/>
            <person name="Marton T."/>
            <person name="Ropars J."/>
            <person name="Grigoriev I.V."/>
            <person name="Hainaut M."/>
            <person name="Henrissat B."/>
            <person name="Roux C."/>
            <person name="Martin F."/>
            <person name="Corradi N."/>
        </authorList>
    </citation>
    <scope>NUCLEOTIDE SEQUENCE [LARGE SCALE GENOMIC DNA]</scope>
    <source>
        <strain evidence="1 2">DAOM 197198</strain>
    </source>
</reference>
<comment type="caution">
    <text evidence="1">The sequence shown here is derived from an EMBL/GenBank/DDBJ whole genome shotgun (WGS) entry which is preliminary data.</text>
</comment>
<reference evidence="1 2" key="1">
    <citation type="journal article" date="2013" name="Proc. Natl. Acad. Sci. U.S.A.">
        <title>Genome of an arbuscular mycorrhizal fungus provides insight into the oldest plant symbiosis.</title>
        <authorList>
            <person name="Tisserant E."/>
            <person name="Malbreil M."/>
            <person name="Kuo A."/>
            <person name="Kohler A."/>
            <person name="Symeonidi A."/>
            <person name="Balestrini R."/>
            <person name="Charron P."/>
            <person name="Duensing N."/>
            <person name="Frei Dit Frey N."/>
            <person name="Gianinazzi-Pearson V."/>
            <person name="Gilbert L.B."/>
            <person name="Handa Y."/>
            <person name="Herr J.R."/>
            <person name="Hijri M."/>
            <person name="Koul R."/>
            <person name="Kawaguchi M."/>
            <person name="Krajinski F."/>
            <person name="Lammers P.J."/>
            <person name="Masclaux F.G."/>
            <person name="Murat C."/>
            <person name="Morin E."/>
            <person name="Ndikumana S."/>
            <person name="Pagni M."/>
            <person name="Petitpierre D."/>
            <person name="Requena N."/>
            <person name="Rosikiewicz P."/>
            <person name="Riley R."/>
            <person name="Saito K."/>
            <person name="San Clemente H."/>
            <person name="Shapiro H."/>
            <person name="van Tuinen D."/>
            <person name="Becard G."/>
            <person name="Bonfante P."/>
            <person name="Paszkowski U."/>
            <person name="Shachar-Hill Y.Y."/>
            <person name="Tuskan G.A."/>
            <person name="Young P.W."/>
            <person name="Sanders I.R."/>
            <person name="Henrissat B."/>
            <person name="Rensing S.A."/>
            <person name="Grigoriev I.V."/>
            <person name="Corradi N."/>
            <person name="Roux C."/>
            <person name="Martin F."/>
        </authorList>
    </citation>
    <scope>NUCLEOTIDE SEQUENCE [LARGE SCALE GENOMIC DNA]</scope>
    <source>
        <strain evidence="1 2">DAOM 197198</strain>
    </source>
</reference>
<evidence type="ECO:0000313" key="1">
    <source>
        <dbReference type="EMBL" id="POG57789.1"/>
    </source>
</evidence>
<gene>
    <name evidence="1" type="ORF">GLOIN_2v1736700</name>
</gene>
<sequence length="61" mass="7168">MIQICRDLNGLMIYNCSQNLPGLISLIDAQKNLKRLSLFKYIKKEYCKELSNAIKRKYNTL</sequence>
<proteinExistence type="predicted"/>
<dbReference type="AlphaFoldDB" id="A0A2P4NXC2"/>
<dbReference type="EMBL" id="AUPC02000616">
    <property type="protein sequence ID" value="POG57789.1"/>
    <property type="molecule type" value="Genomic_DNA"/>
</dbReference>
<accession>A0A2P4NXC2</accession>
<dbReference type="Proteomes" id="UP000018888">
    <property type="component" value="Unassembled WGS sequence"/>
</dbReference>
<protein>
    <submittedName>
        <fullName evidence="1">Uncharacterized protein</fullName>
    </submittedName>
</protein>
<name>A0A2P4NXC2_RHIID</name>
<keyword evidence="2" id="KW-1185">Reference proteome</keyword>